<accession>A0ABU1W2S1</accession>
<comment type="caution">
    <text evidence="1">The sequence shown here is derived from an EMBL/GenBank/DDBJ whole genome shotgun (WGS) entry which is preliminary data.</text>
</comment>
<reference evidence="1 2" key="1">
    <citation type="submission" date="2023-07" db="EMBL/GenBank/DDBJ databases">
        <title>Sorghum-associated microbial communities from plants grown in Nebraska, USA.</title>
        <authorList>
            <person name="Schachtman D."/>
        </authorList>
    </citation>
    <scope>NUCLEOTIDE SEQUENCE [LARGE SCALE GENOMIC DNA]</scope>
    <source>
        <strain evidence="1 2">4138</strain>
    </source>
</reference>
<gene>
    <name evidence="1" type="ORF">J2W69_003207</name>
</gene>
<dbReference type="Proteomes" id="UP001257909">
    <property type="component" value="Unassembled WGS sequence"/>
</dbReference>
<dbReference type="RefSeq" id="WP_310280276.1">
    <property type="nucleotide sequence ID" value="NZ_JAVDWR010000014.1"/>
</dbReference>
<protein>
    <recommendedName>
        <fullName evidence="3">DUF2971 domain-containing protein</fullName>
    </recommendedName>
</protein>
<dbReference type="InterPro" id="IPR021352">
    <property type="entry name" value="DUF2971"/>
</dbReference>
<proteinExistence type="predicted"/>
<sequence>MSFYKYTNINTAVLVLQNSSLRWSSPLLFNDLEECQFTPFTKEQHLKSHETYIQVLEGCARGCLVYNINKFSEITMRLIHVIALSMEKGTYDRKDYANVLANISGNPESDYRDFMNTALIRCFRVLCVTEKYDNSLMWAHYADQHYGCVFELEDLYDKEPRLLRKGYVRYHENVEPRSNPLDMLLYGETDEVRDLMIRDVAFSKRTFWSYEQEYRFMFSETFGEITTKIDMQNNTKDIIVNKQSDQLFTDVNFSKKSLKSIIFGVRCMSKDIQKIVDILENSDYQCDLYQMKMRDGCLFKEELSLQNFQISVEAVQKQT</sequence>
<dbReference type="Pfam" id="PF11185">
    <property type="entry name" value="DUF2971"/>
    <property type="match status" value="1"/>
</dbReference>
<evidence type="ECO:0000313" key="2">
    <source>
        <dbReference type="Proteomes" id="UP001257909"/>
    </source>
</evidence>
<evidence type="ECO:0000313" key="1">
    <source>
        <dbReference type="EMBL" id="MDR7122248.1"/>
    </source>
</evidence>
<evidence type="ECO:0008006" key="3">
    <source>
        <dbReference type="Google" id="ProtNLM"/>
    </source>
</evidence>
<dbReference type="EMBL" id="JAVDWR010000014">
    <property type="protein sequence ID" value="MDR7122248.1"/>
    <property type="molecule type" value="Genomic_DNA"/>
</dbReference>
<name>A0ABU1W2S1_9GAMM</name>
<keyword evidence="2" id="KW-1185">Reference proteome</keyword>
<organism evidence="1 2">
    <name type="scientific">Rheinheimera soli</name>
    <dbReference type="NCBI Taxonomy" id="443616"/>
    <lineage>
        <taxon>Bacteria</taxon>
        <taxon>Pseudomonadati</taxon>
        <taxon>Pseudomonadota</taxon>
        <taxon>Gammaproteobacteria</taxon>
        <taxon>Chromatiales</taxon>
        <taxon>Chromatiaceae</taxon>
        <taxon>Rheinheimera</taxon>
    </lineage>
</organism>